<dbReference type="RefSeq" id="WP_106933717.1">
    <property type="nucleotide sequence ID" value="NZ_PYFT01000002.1"/>
</dbReference>
<evidence type="ECO:0008006" key="3">
    <source>
        <dbReference type="Google" id="ProtNLM"/>
    </source>
</evidence>
<accession>A0A2T2Y8Q6</accession>
<dbReference type="Gene3D" id="3.10.450.50">
    <property type="match status" value="1"/>
</dbReference>
<name>A0A2T2Y8Q6_9BACT</name>
<organism evidence="1 2">
    <name type="scientific">Adhaeribacter arboris</name>
    <dbReference type="NCBI Taxonomy" id="2072846"/>
    <lineage>
        <taxon>Bacteria</taxon>
        <taxon>Pseudomonadati</taxon>
        <taxon>Bacteroidota</taxon>
        <taxon>Cytophagia</taxon>
        <taxon>Cytophagales</taxon>
        <taxon>Hymenobacteraceae</taxon>
        <taxon>Adhaeribacter</taxon>
    </lineage>
</organism>
<evidence type="ECO:0000313" key="2">
    <source>
        <dbReference type="Proteomes" id="UP000240357"/>
    </source>
</evidence>
<comment type="caution">
    <text evidence="1">The sequence shown here is derived from an EMBL/GenBank/DDBJ whole genome shotgun (WGS) entry which is preliminary data.</text>
</comment>
<dbReference type="AlphaFoldDB" id="A0A2T2Y8Q6"/>
<proteinExistence type="predicted"/>
<gene>
    <name evidence="1" type="ORF">AHMF7605_28715</name>
</gene>
<evidence type="ECO:0000313" key="1">
    <source>
        <dbReference type="EMBL" id="PSR51895.1"/>
    </source>
</evidence>
<reference evidence="1 2" key="1">
    <citation type="submission" date="2018-03" db="EMBL/GenBank/DDBJ databases">
        <title>Adhaeribacter sp. HMF7605 Genome sequencing and assembly.</title>
        <authorList>
            <person name="Kang H."/>
            <person name="Kang J."/>
            <person name="Cha I."/>
            <person name="Kim H."/>
            <person name="Joh K."/>
        </authorList>
    </citation>
    <scope>NUCLEOTIDE SEQUENCE [LARGE SCALE GENOMIC DNA]</scope>
    <source>
        <strain evidence="1 2">HMF7605</strain>
    </source>
</reference>
<dbReference type="InterPro" id="IPR032710">
    <property type="entry name" value="NTF2-like_dom_sf"/>
</dbReference>
<dbReference type="Pfam" id="PF07366">
    <property type="entry name" value="SnoaL"/>
    <property type="match status" value="1"/>
</dbReference>
<dbReference type="SUPFAM" id="SSF54427">
    <property type="entry name" value="NTF2-like"/>
    <property type="match status" value="1"/>
</dbReference>
<dbReference type="OrthoDB" id="4774596at2"/>
<dbReference type="InterPro" id="IPR009959">
    <property type="entry name" value="Cyclase_SnoaL-like"/>
</dbReference>
<keyword evidence="2" id="KW-1185">Reference proteome</keyword>
<dbReference type="GO" id="GO:0030638">
    <property type="term" value="P:polyketide metabolic process"/>
    <property type="evidence" value="ECO:0007669"/>
    <property type="project" value="InterPro"/>
</dbReference>
<dbReference type="EMBL" id="PYFT01000002">
    <property type="protein sequence ID" value="PSR51895.1"/>
    <property type="molecule type" value="Genomic_DNA"/>
</dbReference>
<sequence length="142" mass="16351">MQQANHKLVSEFVEQIWNKQNFEKLDDFIHPEFKDFSLPPALTPDKEGLKNWIMATCASFEHKTVIEDQVTEGDKSIVKIRMELKHIGVWRDMPPTNLEVLTQGYRFFKIKAGKILEHWALIDGQAIESQLKGASNGCTLPR</sequence>
<dbReference type="Proteomes" id="UP000240357">
    <property type="component" value="Unassembled WGS sequence"/>
</dbReference>
<protein>
    <recommendedName>
        <fullName evidence="3">Ester cyclase</fullName>
    </recommendedName>
</protein>